<dbReference type="EMBL" id="RAVZ01000171">
    <property type="protein sequence ID" value="RKG83815.1"/>
    <property type="molecule type" value="Genomic_DNA"/>
</dbReference>
<feature type="transmembrane region" description="Helical" evidence="8">
    <location>
        <begin position="389"/>
        <end position="406"/>
    </location>
</feature>
<evidence type="ECO:0000256" key="3">
    <source>
        <dbReference type="ARBA" id="ARBA00022676"/>
    </source>
</evidence>
<dbReference type="GO" id="GO:0010041">
    <property type="term" value="P:response to iron(III) ion"/>
    <property type="evidence" value="ECO:0007669"/>
    <property type="project" value="TreeGrafter"/>
</dbReference>
<feature type="transmembrane region" description="Helical" evidence="8">
    <location>
        <begin position="358"/>
        <end position="377"/>
    </location>
</feature>
<keyword evidence="2" id="KW-1003">Cell membrane</keyword>
<dbReference type="RefSeq" id="WP_120542870.1">
    <property type="nucleotide sequence ID" value="NZ_RAVZ01000171.1"/>
</dbReference>
<dbReference type="GO" id="GO:0005886">
    <property type="term" value="C:plasma membrane"/>
    <property type="evidence" value="ECO:0007669"/>
    <property type="project" value="UniProtKB-SubCell"/>
</dbReference>
<sequence>MTKEHVRVASDGEQTPQREETFTQAILGEDTLTSAWAKKWLALSLSARVVLATAGFAALLFVPYLGAVGLWDPWETHYGEVGRQMIQRSDYVYPFWENAWFFSKPPLTMWMQALGMNIVGALRGDGAMGLYTEWGMRMPFALLSIAAVSLLSLAVARVVNTRAGLATGFVLATMPLYFLLTRQTVTDTPFVTTFVCAMACAIIGQLDDTTKHRAGWWYGFYVFAGLASLAKGLLGVGLPAVILILYAAAAVIPWDREGLEAHLRWLTSGVMRAQVRAGTRKMPVLWAQMYKMKLGTGILVFFAVAVPWYLTLCLFDSVDDEGKLFWYRFFIHDHLNRLTAGVHTTTPGGSFTYFIEQGGFAIFPWVALLPGAFAVVSRLKLRSRDKADHLAVIAVVWVAFAFYLLASSATKFHHYVFPVLPGLAILIALFVDRLWKDGVSEHSVSLIFGLVLFILVGKDLAENPKDFTDLFVYNYDRPYPQDLVSKPIAFFASRPLWMGDLVTLVLLAFGVYLSFEAFSSKDKVERPGASRAVALGLLLTGVATLVAVATQGQVSAMGLWGVALVALAGFVLWQASRPEEAPGRTMFQVVGFLLALVGVVLAVRGFKGPAASDSLFKAFSGTINVKTGMGFAFGVAGVLAVVAALQRSRVMLFGTFWGLAAGFALWFNWGHWVDLSHHWTQRDLFWRYYSQRQAGEPIAAYMMNWRGETFYSRNTVEQFRAGDANTRMRQYAARPGREWALVEHSRVSLLRNAVGTDKTVTLIDRDINNKFVLVTIE</sequence>
<keyword evidence="6 8" id="KW-1133">Transmembrane helix</keyword>
<gene>
    <name evidence="10" type="ORF">D7V88_23405</name>
</gene>
<accession>A0A3A8IKU4</accession>
<name>A0A3A8IKU4_9BACT</name>
<keyword evidence="5 8" id="KW-0812">Transmembrane</keyword>
<dbReference type="InterPro" id="IPR038731">
    <property type="entry name" value="RgtA/B/C-like"/>
</dbReference>
<organism evidence="10 11">
    <name type="scientific">Corallococcus terminator</name>
    <dbReference type="NCBI Taxonomy" id="2316733"/>
    <lineage>
        <taxon>Bacteria</taxon>
        <taxon>Pseudomonadati</taxon>
        <taxon>Myxococcota</taxon>
        <taxon>Myxococcia</taxon>
        <taxon>Myxococcales</taxon>
        <taxon>Cystobacterineae</taxon>
        <taxon>Myxococcaceae</taxon>
        <taxon>Corallococcus</taxon>
    </lineage>
</organism>
<dbReference type="OrthoDB" id="9775035at2"/>
<feature type="transmembrane region" description="Helical" evidence="8">
    <location>
        <begin position="412"/>
        <end position="431"/>
    </location>
</feature>
<keyword evidence="7 8" id="KW-0472">Membrane</keyword>
<keyword evidence="11" id="KW-1185">Reference proteome</keyword>
<evidence type="ECO:0000256" key="4">
    <source>
        <dbReference type="ARBA" id="ARBA00022679"/>
    </source>
</evidence>
<feature type="transmembrane region" description="Helical" evidence="8">
    <location>
        <begin position="49"/>
        <end position="71"/>
    </location>
</feature>
<feature type="transmembrane region" description="Helical" evidence="8">
    <location>
        <begin position="236"/>
        <end position="254"/>
    </location>
</feature>
<evidence type="ECO:0000256" key="2">
    <source>
        <dbReference type="ARBA" id="ARBA00022475"/>
    </source>
</evidence>
<protein>
    <submittedName>
        <fullName evidence="10">Glycosyltransferase family 39 protein</fullName>
    </submittedName>
</protein>
<keyword evidence="4 10" id="KW-0808">Transferase</keyword>
<evidence type="ECO:0000256" key="5">
    <source>
        <dbReference type="ARBA" id="ARBA00022692"/>
    </source>
</evidence>
<comment type="caution">
    <text evidence="10">The sequence shown here is derived from an EMBL/GenBank/DDBJ whole genome shotgun (WGS) entry which is preliminary data.</text>
</comment>
<evidence type="ECO:0000256" key="1">
    <source>
        <dbReference type="ARBA" id="ARBA00004651"/>
    </source>
</evidence>
<evidence type="ECO:0000256" key="8">
    <source>
        <dbReference type="SAM" id="Phobius"/>
    </source>
</evidence>
<comment type="subcellular location">
    <subcellularLocation>
        <location evidence="1">Cell membrane</location>
        <topology evidence="1">Multi-pass membrane protein</topology>
    </subcellularLocation>
</comment>
<evidence type="ECO:0000259" key="9">
    <source>
        <dbReference type="Pfam" id="PF13231"/>
    </source>
</evidence>
<feature type="domain" description="Glycosyltransferase RgtA/B/C/D-like" evidence="9">
    <location>
        <begin position="103"/>
        <end position="249"/>
    </location>
</feature>
<feature type="transmembrane region" description="Helical" evidence="8">
    <location>
        <begin position="530"/>
        <end position="548"/>
    </location>
</feature>
<dbReference type="PANTHER" id="PTHR33908">
    <property type="entry name" value="MANNOSYLTRANSFERASE YKCB-RELATED"/>
    <property type="match status" value="1"/>
</dbReference>
<reference evidence="11" key="1">
    <citation type="submission" date="2018-09" db="EMBL/GenBank/DDBJ databases">
        <authorList>
            <person name="Livingstone P.G."/>
            <person name="Whitworth D.E."/>
        </authorList>
    </citation>
    <scope>NUCLEOTIDE SEQUENCE [LARGE SCALE GENOMIC DNA]</scope>
    <source>
        <strain evidence="11">CA054A</strain>
    </source>
</reference>
<feature type="transmembrane region" description="Helical" evidence="8">
    <location>
        <begin position="290"/>
        <end position="310"/>
    </location>
</feature>
<feature type="transmembrane region" description="Helical" evidence="8">
    <location>
        <begin position="443"/>
        <end position="461"/>
    </location>
</feature>
<keyword evidence="3" id="KW-0328">Glycosyltransferase</keyword>
<proteinExistence type="predicted"/>
<evidence type="ECO:0000256" key="7">
    <source>
        <dbReference type="ARBA" id="ARBA00023136"/>
    </source>
</evidence>
<feature type="transmembrane region" description="Helical" evidence="8">
    <location>
        <begin position="623"/>
        <end position="643"/>
    </location>
</feature>
<dbReference type="AlphaFoldDB" id="A0A3A8IKU4"/>
<evidence type="ECO:0000256" key="6">
    <source>
        <dbReference type="ARBA" id="ARBA00022989"/>
    </source>
</evidence>
<dbReference type="PANTHER" id="PTHR33908:SF3">
    <property type="entry name" value="UNDECAPRENYL PHOSPHATE-ALPHA-4-AMINO-4-DEOXY-L-ARABINOSE ARABINOSYL TRANSFERASE"/>
    <property type="match status" value="1"/>
</dbReference>
<feature type="transmembrane region" description="Helical" evidence="8">
    <location>
        <begin position="554"/>
        <end position="573"/>
    </location>
</feature>
<feature type="transmembrane region" description="Helical" evidence="8">
    <location>
        <begin position="138"/>
        <end position="156"/>
    </location>
</feature>
<dbReference type="InterPro" id="IPR050297">
    <property type="entry name" value="LipidA_mod_glycosyltrf_83"/>
</dbReference>
<dbReference type="GO" id="GO:0016763">
    <property type="term" value="F:pentosyltransferase activity"/>
    <property type="evidence" value="ECO:0007669"/>
    <property type="project" value="TreeGrafter"/>
</dbReference>
<feature type="transmembrane region" description="Helical" evidence="8">
    <location>
        <begin position="163"/>
        <end position="180"/>
    </location>
</feature>
<evidence type="ECO:0000313" key="10">
    <source>
        <dbReference type="EMBL" id="RKG83815.1"/>
    </source>
</evidence>
<feature type="transmembrane region" description="Helical" evidence="8">
    <location>
        <begin position="650"/>
        <end position="669"/>
    </location>
</feature>
<evidence type="ECO:0000313" key="11">
    <source>
        <dbReference type="Proteomes" id="UP000268094"/>
    </source>
</evidence>
<feature type="transmembrane region" description="Helical" evidence="8">
    <location>
        <begin position="496"/>
        <end position="518"/>
    </location>
</feature>
<dbReference type="GO" id="GO:0009103">
    <property type="term" value="P:lipopolysaccharide biosynthetic process"/>
    <property type="evidence" value="ECO:0007669"/>
    <property type="project" value="UniProtKB-ARBA"/>
</dbReference>
<dbReference type="Proteomes" id="UP000268094">
    <property type="component" value="Unassembled WGS sequence"/>
</dbReference>
<dbReference type="Pfam" id="PF13231">
    <property type="entry name" value="PMT_2"/>
    <property type="match status" value="1"/>
</dbReference>
<feature type="transmembrane region" description="Helical" evidence="8">
    <location>
        <begin position="585"/>
        <end position="603"/>
    </location>
</feature>